<dbReference type="Pfam" id="PF21906">
    <property type="entry name" value="WHD_NrtR"/>
    <property type="match status" value="1"/>
</dbReference>
<dbReference type="PANTHER" id="PTHR43736">
    <property type="entry name" value="ADP-RIBOSE PYROPHOSPHATASE"/>
    <property type="match status" value="1"/>
</dbReference>
<dbReference type="SUPFAM" id="SSF55811">
    <property type="entry name" value="Nudix"/>
    <property type="match status" value="1"/>
</dbReference>
<dbReference type="InterPro" id="IPR015797">
    <property type="entry name" value="NUDIX_hydrolase-like_dom_sf"/>
</dbReference>
<evidence type="ECO:0000313" key="2">
    <source>
        <dbReference type="EMBL" id="OGI42082.1"/>
    </source>
</evidence>
<protein>
    <submittedName>
        <fullName evidence="2">NUDIX hydrolase</fullName>
    </submittedName>
</protein>
<dbReference type="PANTHER" id="PTHR43736:SF4">
    <property type="entry name" value="SLR1690 PROTEIN"/>
    <property type="match status" value="1"/>
</dbReference>
<dbReference type="InterPro" id="IPR000086">
    <property type="entry name" value="NUDIX_hydrolase_dom"/>
</dbReference>
<dbReference type="GO" id="GO:0016787">
    <property type="term" value="F:hydrolase activity"/>
    <property type="evidence" value="ECO:0007669"/>
    <property type="project" value="UniProtKB-KW"/>
</dbReference>
<feature type="domain" description="Nudix hydrolase" evidence="1">
    <location>
        <begin position="12"/>
        <end position="147"/>
    </location>
</feature>
<dbReference type="AlphaFoldDB" id="A0A1F6TAE1"/>
<name>A0A1F6TAE1_9PROT</name>
<sequence>MTLTAAPYCYTNPRPAVSTDVVIFTIRAQHLKLLLVQRADGGPGGKWVLPGGPVRQDEDLDASARRKLREETGADVYLEQLYTFGRPGHNPRERVITVAYCALIPSDKLQLRAATDAEAVGWFGMDELPGLTSDHSEIVELAHQRLVAKLDYSTIAFEFMPELFALSDLQEVYEIILRQEIDKRNFRKWVLALEQIEETDEERRGGTHRPARLYRVKHPGKVAIIK</sequence>
<proteinExistence type="predicted"/>
<evidence type="ECO:0000313" key="3">
    <source>
        <dbReference type="Proteomes" id="UP000177925"/>
    </source>
</evidence>
<dbReference type="CDD" id="cd18873">
    <property type="entry name" value="NUDIX_NadM_like"/>
    <property type="match status" value="1"/>
</dbReference>
<gene>
    <name evidence="2" type="ORF">A2150_08015</name>
</gene>
<dbReference type="SUPFAM" id="SSF46785">
    <property type="entry name" value="Winged helix' DNA-binding domain"/>
    <property type="match status" value="1"/>
</dbReference>
<dbReference type="EMBL" id="MFSS01000100">
    <property type="protein sequence ID" value="OGI42082.1"/>
    <property type="molecule type" value="Genomic_DNA"/>
</dbReference>
<dbReference type="STRING" id="1817758.A2150_08015"/>
<organism evidence="2 3">
    <name type="scientific">Candidatus Muproteobacteria bacterium RBG_16_64_11</name>
    <dbReference type="NCBI Taxonomy" id="1817758"/>
    <lineage>
        <taxon>Bacteria</taxon>
        <taxon>Pseudomonadati</taxon>
        <taxon>Pseudomonadota</taxon>
        <taxon>Candidatus Muproteobacteria</taxon>
    </lineage>
</organism>
<dbReference type="Proteomes" id="UP000177925">
    <property type="component" value="Unassembled WGS sequence"/>
</dbReference>
<dbReference type="PROSITE" id="PS51462">
    <property type="entry name" value="NUDIX"/>
    <property type="match status" value="1"/>
</dbReference>
<comment type="caution">
    <text evidence="2">The sequence shown here is derived from an EMBL/GenBank/DDBJ whole genome shotgun (WGS) entry which is preliminary data.</text>
</comment>
<evidence type="ECO:0000259" key="1">
    <source>
        <dbReference type="PROSITE" id="PS51462"/>
    </source>
</evidence>
<dbReference type="InterPro" id="IPR036388">
    <property type="entry name" value="WH-like_DNA-bd_sf"/>
</dbReference>
<dbReference type="Gene3D" id="3.90.79.10">
    <property type="entry name" value="Nucleoside Triphosphate Pyrophosphohydrolase"/>
    <property type="match status" value="1"/>
</dbReference>
<dbReference type="InterPro" id="IPR054105">
    <property type="entry name" value="WHD_NrtR"/>
</dbReference>
<reference evidence="2 3" key="1">
    <citation type="journal article" date="2016" name="Nat. Commun.">
        <title>Thousands of microbial genomes shed light on interconnected biogeochemical processes in an aquifer system.</title>
        <authorList>
            <person name="Anantharaman K."/>
            <person name="Brown C.T."/>
            <person name="Hug L.A."/>
            <person name="Sharon I."/>
            <person name="Castelle C.J."/>
            <person name="Probst A.J."/>
            <person name="Thomas B.C."/>
            <person name="Singh A."/>
            <person name="Wilkins M.J."/>
            <person name="Karaoz U."/>
            <person name="Brodie E.L."/>
            <person name="Williams K.H."/>
            <person name="Hubbard S.S."/>
            <person name="Banfield J.F."/>
        </authorList>
    </citation>
    <scope>NUCLEOTIDE SEQUENCE [LARGE SCALE GENOMIC DNA]</scope>
</reference>
<dbReference type="Gene3D" id="1.10.10.10">
    <property type="entry name" value="Winged helix-like DNA-binding domain superfamily/Winged helix DNA-binding domain"/>
    <property type="match status" value="1"/>
</dbReference>
<dbReference type="InterPro" id="IPR036390">
    <property type="entry name" value="WH_DNA-bd_sf"/>
</dbReference>
<accession>A0A1F6TAE1</accession>
<dbReference type="Pfam" id="PF00293">
    <property type="entry name" value="NUDIX"/>
    <property type="match status" value="1"/>
</dbReference>
<keyword evidence="2" id="KW-0378">Hydrolase</keyword>